<organism evidence="2 3">
    <name type="scientific">Champsocephalus esox</name>
    <name type="common">pike icefish</name>
    <dbReference type="NCBI Taxonomy" id="159716"/>
    <lineage>
        <taxon>Eukaryota</taxon>
        <taxon>Metazoa</taxon>
        <taxon>Chordata</taxon>
        <taxon>Craniata</taxon>
        <taxon>Vertebrata</taxon>
        <taxon>Euteleostomi</taxon>
        <taxon>Actinopterygii</taxon>
        <taxon>Neopterygii</taxon>
        <taxon>Teleostei</taxon>
        <taxon>Neoteleostei</taxon>
        <taxon>Acanthomorphata</taxon>
        <taxon>Eupercaria</taxon>
        <taxon>Perciformes</taxon>
        <taxon>Notothenioidei</taxon>
        <taxon>Channichthyidae</taxon>
        <taxon>Champsocephalus</taxon>
    </lineage>
</organism>
<name>A0AAN8BNY9_9TELE</name>
<dbReference type="Proteomes" id="UP001335648">
    <property type="component" value="Unassembled WGS sequence"/>
</dbReference>
<evidence type="ECO:0000313" key="3">
    <source>
        <dbReference type="Proteomes" id="UP001335648"/>
    </source>
</evidence>
<keyword evidence="3" id="KW-1185">Reference proteome</keyword>
<comment type="caution">
    <text evidence="2">The sequence shown here is derived from an EMBL/GenBank/DDBJ whole genome shotgun (WGS) entry which is preliminary data.</text>
</comment>
<feature type="compositionally biased region" description="Low complexity" evidence="1">
    <location>
        <begin position="70"/>
        <end position="79"/>
    </location>
</feature>
<dbReference type="EMBL" id="JAULUE010002058">
    <property type="protein sequence ID" value="KAK5887355.1"/>
    <property type="molecule type" value="Genomic_DNA"/>
</dbReference>
<feature type="compositionally biased region" description="Basic and acidic residues" evidence="1">
    <location>
        <begin position="100"/>
        <end position="117"/>
    </location>
</feature>
<dbReference type="AlphaFoldDB" id="A0AAN8BNY9"/>
<reference evidence="2 3" key="1">
    <citation type="journal article" date="2023" name="Mol. Biol. Evol.">
        <title>Genomics of Secondarily Temperate Adaptation in the Only Non-Antarctic Icefish.</title>
        <authorList>
            <person name="Rivera-Colon A.G."/>
            <person name="Rayamajhi N."/>
            <person name="Minhas B.F."/>
            <person name="Madrigal G."/>
            <person name="Bilyk K.T."/>
            <person name="Yoon V."/>
            <person name="Hune M."/>
            <person name="Gregory S."/>
            <person name="Cheng C.H.C."/>
            <person name="Catchen J.M."/>
        </authorList>
    </citation>
    <scope>NUCLEOTIDE SEQUENCE [LARGE SCALE GENOMIC DNA]</scope>
    <source>
        <strain evidence="2">JC2023a</strain>
    </source>
</reference>
<proteinExistence type="predicted"/>
<evidence type="ECO:0000313" key="2">
    <source>
        <dbReference type="EMBL" id="KAK5887355.1"/>
    </source>
</evidence>
<accession>A0AAN8BNY9</accession>
<feature type="region of interest" description="Disordered" evidence="1">
    <location>
        <begin position="68"/>
        <end position="122"/>
    </location>
</feature>
<gene>
    <name evidence="2" type="ORF">CesoFtcFv8_015963</name>
</gene>
<evidence type="ECO:0000256" key="1">
    <source>
        <dbReference type="SAM" id="MobiDB-lite"/>
    </source>
</evidence>
<protein>
    <submittedName>
        <fullName evidence="2">Uncharacterized protein</fullName>
    </submittedName>
</protein>
<sequence>MEVSGSALDLIHSGAGVALFEDTMLEKIPSLQCGDAKQLNEMHSADESDEDDGIEVIYLQKQTHYMDTGSISDSSSSESAVKPHTTLHADSNRFGNIQKSPEESNAKTDTQEQHEEFNGSLCDDTYSSEVSFPAQTGSDDTLRSITYYKCCVALLLVRLLTIITKATKTTLTLTDFSEIIENLASRMTREHYDTETFLNHNSLALDDISKCIFKDLKKVFGSAKLVQVAMFSYDLEFDDAVIRCLTHYLIVHEVLPKEKGVVLRFFTSLSTAVAKPFKSCCGKKVHPGSHDQEEDDFTLVEDIYIAPEQQITEDYPFSPDLADTSKDQKVYQHLIYLVFVGLLTHTAKEARESIRDIDLDRILRFLTARALKDKALNIDLFSCDNKKFKKISKDLFRDLRQQFGSAEALLEAIISQEPDVADAIIETLKTNLVSPTQKKNTIVRVFSNMAKSFHEALLFELWMWI</sequence>